<gene>
    <name evidence="4" type="ORF">SAMN04488505_1011245</name>
</gene>
<accession>A0A1H7LG30</accession>
<dbReference type="PANTHER" id="PTHR46401">
    <property type="entry name" value="GLYCOSYLTRANSFERASE WBBK-RELATED"/>
    <property type="match status" value="1"/>
</dbReference>
<dbReference type="OrthoDB" id="9801609at2"/>
<keyword evidence="5" id="KW-1185">Reference proteome</keyword>
<dbReference type="EMBL" id="FOBB01000001">
    <property type="protein sequence ID" value="SEK97327.1"/>
    <property type="molecule type" value="Genomic_DNA"/>
</dbReference>
<dbReference type="SUPFAM" id="SSF53756">
    <property type="entry name" value="UDP-Glycosyltransferase/glycogen phosphorylase"/>
    <property type="match status" value="1"/>
</dbReference>
<name>A0A1H7LG30_9BACT</name>
<feature type="domain" description="Glycosyltransferase subfamily 4-like N-terminal" evidence="3">
    <location>
        <begin position="47"/>
        <end position="174"/>
    </location>
</feature>
<keyword evidence="1 4" id="KW-0808">Transferase</keyword>
<dbReference type="RefSeq" id="WP_089907512.1">
    <property type="nucleotide sequence ID" value="NZ_FOBB01000001.1"/>
</dbReference>
<organism evidence="4 5">
    <name type="scientific">Chitinophaga rupis</name>
    <dbReference type="NCBI Taxonomy" id="573321"/>
    <lineage>
        <taxon>Bacteria</taxon>
        <taxon>Pseudomonadati</taxon>
        <taxon>Bacteroidota</taxon>
        <taxon>Chitinophagia</taxon>
        <taxon>Chitinophagales</taxon>
        <taxon>Chitinophagaceae</taxon>
        <taxon>Chitinophaga</taxon>
    </lineage>
</organism>
<evidence type="ECO:0000256" key="1">
    <source>
        <dbReference type="ARBA" id="ARBA00022679"/>
    </source>
</evidence>
<reference evidence="4 5" key="1">
    <citation type="submission" date="2016-10" db="EMBL/GenBank/DDBJ databases">
        <authorList>
            <person name="de Groot N.N."/>
        </authorList>
    </citation>
    <scope>NUCLEOTIDE SEQUENCE [LARGE SCALE GENOMIC DNA]</scope>
    <source>
        <strain evidence="4 5">DSM 21039</strain>
    </source>
</reference>
<dbReference type="GO" id="GO:0016757">
    <property type="term" value="F:glycosyltransferase activity"/>
    <property type="evidence" value="ECO:0007669"/>
    <property type="project" value="InterPro"/>
</dbReference>
<feature type="domain" description="Glycosyl transferase family 1" evidence="2">
    <location>
        <begin position="195"/>
        <end position="347"/>
    </location>
</feature>
<dbReference type="Proteomes" id="UP000198984">
    <property type="component" value="Unassembled WGS sequence"/>
</dbReference>
<dbReference type="STRING" id="573321.SAMN04488505_1011245"/>
<proteinExistence type="predicted"/>
<dbReference type="PANTHER" id="PTHR46401:SF2">
    <property type="entry name" value="GLYCOSYLTRANSFERASE WBBK-RELATED"/>
    <property type="match status" value="1"/>
</dbReference>
<protein>
    <submittedName>
        <fullName evidence="4">Glycosyltransferase involved in cell wall bisynthesis</fullName>
    </submittedName>
</protein>
<dbReference type="Pfam" id="PF13439">
    <property type="entry name" value="Glyco_transf_4"/>
    <property type="match status" value="1"/>
</dbReference>
<evidence type="ECO:0000313" key="4">
    <source>
        <dbReference type="EMBL" id="SEK97327.1"/>
    </source>
</evidence>
<dbReference type="InterPro" id="IPR001296">
    <property type="entry name" value="Glyco_trans_1"/>
</dbReference>
<dbReference type="Gene3D" id="3.40.50.2000">
    <property type="entry name" value="Glycogen Phosphorylase B"/>
    <property type="match status" value="1"/>
</dbReference>
<dbReference type="InterPro" id="IPR028098">
    <property type="entry name" value="Glyco_trans_4-like_N"/>
</dbReference>
<dbReference type="AlphaFoldDB" id="A0A1H7LG30"/>
<dbReference type="Pfam" id="PF00534">
    <property type="entry name" value="Glycos_transf_1"/>
    <property type="match status" value="1"/>
</dbReference>
<sequence length="371" mass="41193">MIIGVSAMGVSQDTPADTGNMHTELLFRMCRQHPEHTFLFFFDRPVSPDFLFPANVTPIIVPLKGPAVWLRKWWLQWQLPRALKKQGVDLFLGMDGMLPLRSKIPAVLFLKDLSFLQPVAGVPQQWQRFFKKETVKYIASAKKIVLPGAHLEQPLLQYAPAAAGKVQVIPAGIHESYQPLDWEQREVVKKMYTGGTEYFLVTGSLDPRNNIMPLLKAFSALKRRQRSNMKLVLAGKVTAAGQEIANSLQTYKFRQDVVLLPDLDQPSLANLTAAAYAMVYTTRLEGAALPVYAALRCQVPVIAIDSPAAREAGKEALLYADPENLADLAEKLSLLYKDEVQRSRQLQEMAALPLPGSWDTGAEALLSAALS</sequence>
<evidence type="ECO:0000313" key="5">
    <source>
        <dbReference type="Proteomes" id="UP000198984"/>
    </source>
</evidence>
<evidence type="ECO:0000259" key="2">
    <source>
        <dbReference type="Pfam" id="PF00534"/>
    </source>
</evidence>
<evidence type="ECO:0000259" key="3">
    <source>
        <dbReference type="Pfam" id="PF13439"/>
    </source>
</evidence>